<evidence type="ECO:0000259" key="17">
    <source>
        <dbReference type="PROSITE" id="PS50894"/>
    </source>
</evidence>
<dbReference type="InterPro" id="IPR036097">
    <property type="entry name" value="HisK_dim/P_sf"/>
</dbReference>
<dbReference type="SUPFAM" id="SSF47384">
    <property type="entry name" value="Homodimeric domain of signal transducing histidine kinase"/>
    <property type="match status" value="1"/>
</dbReference>
<keyword evidence="8" id="KW-0067">ATP-binding</keyword>
<dbReference type="Pfam" id="PF02518">
    <property type="entry name" value="HATPase_c"/>
    <property type="match status" value="1"/>
</dbReference>
<comment type="subcellular location">
    <subcellularLocation>
        <location evidence="2">Cell membrane</location>
        <topology evidence="2">Multi-pass membrane protein</topology>
    </subcellularLocation>
</comment>
<comment type="caution">
    <text evidence="18">The sequence shown here is derived from an EMBL/GenBank/DDBJ whole genome shotgun (WGS) entry which is preliminary data.</text>
</comment>
<dbReference type="PROSITE" id="PS50109">
    <property type="entry name" value="HIS_KIN"/>
    <property type="match status" value="1"/>
</dbReference>
<dbReference type="SMART" id="SM00448">
    <property type="entry name" value="REC"/>
    <property type="match status" value="1"/>
</dbReference>
<keyword evidence="5 13" id="KW-0597">Phosphoprotein</keyword>
<accession>A0ABS2KB72</accession>
<dbReference type="Gene3D" id="1.20.120.160">
    <property type="entry name" value="HPT domain"/>
    <property type="match status" value="1"/>
</dbReference>
<dbReference type="Pfam" id="PF00512">
    <property type="entry name" value="HisKA"/>
    <property type="match status" value="1"/>
</dbReference>
<evidence type="ECO:0000256" key="6">
    <source>
        <dbReference type="ARBA" id="ARBA00022692"/>
    </source>
</evidence>
<dbReference type="InterPro" id="IPR011006">
    <property type="entry name" value="CheY-like_superfamily"/>
</dbReference>
<organism evidence="18 19">
    <name type="scientific">Dyella mobilis</name>
    <dbReference type="NCBI Taxonomy" id="1849582"/>
    <lineage>
        <taxon>Bacteria</taxon>
        <taxon>Pseudomonadati</taxon>
        <taxon>Pseudomonadota</taxon>
        <taxon>Gammaproteobacteria</taxon>
        <taxon>Lysobacterales</taxon>
        <taxon>Rhodanobacteraceae</taxon>
        <taxon>Dyella</taxon>
    </lineage>
</organism>
<dbReference type="SUPFAM" id="SSF52172">
    <property type="entry name" value="CheY-like"/>
    <property type="match status" value="1"/>
</dbReference>
<evidence type="ECO:0000256" key="11">
    <source>
        <dbReference type="ARBA" id="ARBA00023136"/>
    </source>
</evidence>
<evidence type="ECO:0000256" key="14">
    <source>
        <dbReference type="SAM" id="Phobius"/>
    </source>
</evidence>
<dbReference type="InterPro" id="IPR004358">
    <property type="entry name" value="Sig_transdc_His_kin-like_C"/>
</dbReference>
<dbReference type="InterPro" id="IPR003661">
    <property type="entry name" value="HisK_dim/P_dom"/>
</dbReference>
<dbReference type="SMART" id="SM00388">
    <property type="entry name" value="HisKA"/>
    <property type="match status" value="1"/>
</dbReference>
<evidence type="ECO:0000313" key="19">
    <source>
        <dbReference type="Proteomes" id="UP001430193"/>
    </source>
</evidence>
<proteinExistence type="predicted"/>
<keyword evidence="10" id="KW-0902">Two-component regulatory system</keyword>
<keyword evidence="4" id="KW-1003">Cell membrane</keyword>
<dbReference type="Pfam" id="PF01627">
    <property type="entry name" value="Hpt"/>
    <property type="match status" value="1"/>
</dbReference>
<evidence type="ECO:0000256" key="8">
    <source>
        <dbReference type="ARBA" id="ARBA00022840"/>
    </source>
</evidence>
<dbReference type="Gene3D" id="3.30.565.10">
    <property type="entry name" value="Histidine kinase-like ATPase, C-terminal domain"/>
    <property type="match status" value="1"/>
</dbReference>
<sequence length="1147" mass="125655">MTKSEPVYDQRPTGQRDISALEHHQRRLSYGGGAFLSVVIVLILITSILLSINDYKSDQLDDFRKAKLALDSAFVQRDAGYVRTLNMIEYAWQNKSSELIAEGDKELPGFIEHDNEAIIKASDGGVPWLVMADGIDAWPKEKIDRYLGLVRELSVINGTSLTIRGNRPITVTSFYDPDEVLFAFGNRLGEAGFKPVQKSGNKSALFTKSVVPDIDFSNSQQLQDLHKGNPILPFYGEGLPKVASSLTVNPLTGAPAIAGTMVAMDGDTPIGAFVAYEPIEPFVNQLRAISDQELAVVTDDGKVVFGSGSEAANQAIAASMKPLLVVQPNADRTAVYHIGGRFYIARRLAGTDWTLVHAYSWSDVLHGKRIPILVAMALAALLLATLWLLLIRQYQTVFAPAMSRAKRVYQSEELNRTVIETSPVGLCVIATKDASPLLQNDIVRSYAAAMSDPGAAFYKQLLRDFAKAKDTLNDRPEAREFGFTLSETEKGGARHLLVAALPIVYQNRPALFCVLRDVTARIELEENLLRARHDSEQAKLAAESASRAKTSFVATMSHEIRTPLNGILGHLELLARSHLEPSQRERLGRIRLSADALLGIISDILDFSRIEAGQLDIDPVPFELRPLIEQTALLYAPAAQRKGLKLYYSVEAGLAESYVADAHRIRQILNNLVSNAVKFTESGRVVLRVRSVPLHGSDSARLRFEVIDSGIGMTEEQRKQIFQPFSQADASISRRFGGSGLGLALCQELGELMGGLIEVQSTLSVGSVFSFELPLTVDEFVQPAGAAPLAGSRIALLSLAAEWRAEIEGLLSGWGAEVMVAALPSELDADWVRQADALVIFGAGQAWSADEEDVLLAGARRIVKASMDGPLLPEWQDGLCLISCYSSPTLLAALQEPEPDIDLPIDEATYQHSENAVAERHGSVLLVDDNPVNRELIQQQLEILGYTVDAAEDGTTALRLWHEGRYDIVLTDINMPHMDGYELTEQLRARGARIPILAVTATALTSEKQHCKQSGINDLLLKPLSLEVLDEAMSRHLVQPARPPVAPVKAKWAGKYPEKVCRIFVESGTRDLQTILDAARVRDTETLLARVHSLKGALLMLGEHEAAAECLELEKRIGAEGIAAARAGVDQLEMTMRELLRRYAEYL</sequence>
<evidence type="ECO:0000313" key="18">
    <source>
        <dbReference type="EMBL" id="MBM7128411.1"/>
    </source>
</evidence>
<dbReference type="EC" id="2.7.13.3" evidence="3"/>
<dbReference type="CDD" id="cd17546">
    <property type="entry name" value="REC_hyHK_CKI1_RcsC-like"/>
    <property type="match status" value="1"/>
</dbReference>
<dbReference type="InterPro" id="IPR003594">
    <property type="entry name" value="HATPase_dom"/>
</dbReference>
<dbReference type="EMBL" id="JADIKF010000033">
    <property type="protein sequence ID" value="MBM7128411.1"/>
    <property type="molecule type" value="Genomic_DNA"/>
</dbReference>
<evidence type="ECO:0000256" key="12">
    <source>
        <dbReference type="PROSITE-ProRule" id="PRU00110"/>
    </source>
</evidence>
<evidence type="ECO:0000256" key="13">
    <source>
        <dbReference type="PROSITE-ProRule" id="PRU00169"/>
    </source>
</evidence>
<keyword evidence="11 14" id="KW-0472">Membrane</keyword>
<dbReference type="InterPro" id="IPR001789">
    <property type="entry name" value="Sig_transdc_resp-reg_receiver"/>
</dbReference>
<evidence type="ECO:0000256" key="7">
    <source>
        <dbReference type="ARBA" id="ARBA00022741"/>
    </source>
</evidence>
<dbReference type="PANTHER" id="PTHR45339:SF1">
    <property type="entry name" value="HYBRID SIGNAL TRANSDUCTION HISTIDINE KINASE J"/>
    <property type="match status" value="1"/>
</dbReference>
<protein>
    <recommendedName>
        <fullName evidence="3">histidine kinase</fullName>
        <ecNumber evidence="3">2.7.13.3</ecNumber>
    </recommendedName>
</protein>
<dbReference type="PROSITE" id="PS50110">
    <property type="entry name" value="RESPONSE_REGULATORY"/>
    <property type="match status" value="1"/>
</dbReference>
<feature type="modified residue" description="Phosphohistidine" evidence="12">
    <location>
        <position position="1092"/>
    </location>
</feature>
<dbReference type="Pfam" id="PF00072">
    <property type="entry name" value="Response_reg"/>
    <property type="match status" value="1"/>
</dbReference>
<dbReference type="InterPro" id="IPR005467">
    <property type="entry name" value="His_kinase_dom"/>
</dbReference>
<evidence type="ECO:0000259" key="15">
    <source>
        <dbReference type="PROSITE" id="PS50109"/>
    </source>
</evidence>
<dbReference type="CDD" id="cd16922">
    <property type="entry name" value="HATPase_EvgS-ArcB-TorS-like"/>
    <property type="match status" value="1"/>
</dbReference>
<evidence type="ECO:0000256" key="4">
    <source>
        <dbReference type="ARBA" id="ARBA00022475"/>
    </source>
</evidence>
<evidence type="ECO:0000259" key="16">
    <source>
        <dbReference type="PROSITE" id="PS50110"/>
    </source>
</evidence>
<dbReference type="Gene3D" id="3.40.50.2300">
    <property type="match status" value="1"/>
</dbReference>
<dbReference type="RefSeq" id="WP_204630031.1">
    <property type="nucleotide sequence ID" value="NZ_BSOC01000009.1"/>
</dbReference>
<dbReference type="CDD" id="cd00082">
    <property type="entry name" value="HisKA"/>
    <property type="match status" value="1"/>
</dbReference>
<keyword evidence="6 14" id="KW-0812">Transmembrane</keyword>
<evidence type="ECO:0000256" key="10">
    <source>
        <dbReference type="ARBA" id="ARBA00023012"/>
    </source>
</evidence>
<evidence type="ECO:0000256" key="3">
    <source>
        <dbReference type="ARBA" id="ARBA00012438"/>
    </source>
</evidence>
<evidence type="ECO:0000256" key="2">
    <source>
        <dbReference type="ARBA" id="ARBA00004651"/>
    </source>
</evidence>
<evidence type="ECO:0000256" key="9">
    <source>
        <dbReference type="ARBA" id="ARBA00022989"/>
    </source>
</evidence>
<feature type="domain" description="HPt" evidence="17">
    <location>
        <begin position="1053"/>
        <end position="1147"/>
    </location>
</feature>
<dbReference type="PRINTS" id="PR00344">
    <property type="entry name" value="BCTRLSENSOR"/>
</dbReference>
<keyword evidence="19" id="KW-1185">Reference proteome</keyword>
<dbReference type="PROSITE" id="PS50894">
    <property type="entry name" value="HPT"/>
    <property type="match status" value="1"/>
</dbReference>
<evidence type="ECO:0000256" key="1">
    <source>
        <dbReference type="ARBA" id="ARBA00000085"/>
    </source>
</evidence>
<name>A0ABS2KB72_9GAMM</name>
<dbReference type="InterPro" id="IPR036641">
    <property type="entry name" value="HPT_dom_sf"/>
</dbReference>
<dbReference type="InterPro" id="IPR008207">
    <property type="entry name" value="Sig_transdc_His_kin_Hpt_dom"/>
</dbReference>
<evidence type="ECO:0000256" key="5">
    <source>
        <dbReference type="ARBA" id="ARBA00022553"/>
    </source>
</evidence>
<dbReference type="PANTHER" id="PTHR45339">
    <property type="entry name" value="HYBRID SIGNAL TRANSDUCTION HISTIDINE KINASE J"/>
    <property type="match status" value="1"/>
</dbReference>
<feature type="transmembrane region" description="Helical" evidence="14">
    <location>
        <begin position="30"/>
        <end position="50"/>
    </location>
</feature>
<feature type="modified residue" description="4-aspartylphosphate" evidence="13">
    <location>
        <position position="972"/>
    </location>
</feature>
<dbReference type="SUPFAM" id="SSF55874">
    <property type="entry name" value="ATPase domain of HSP90 chaperone/DNA topoisomerase II/histidine kinase"/>
    <property type="match status" value="1"/>
</dbReference>
<keyword evidence="9 14" id="KW-1133">Transmembrane helix</keyword>
<reference evidence="18" key="1">
    <citation type="submission" date="2020-10" db="EMBL/GenBank/DDBJ databases">
        <title>Phylogeny of dyella-like bacteria.</title>
        <authorList>
            <person name="Fu J."/>
        </authorList>
    </citation>
    <scope>NUCLEOTIDE SEQUENCE</scope>
    <source>
        <strain evidence="18">DHON07</strain>
    </source>
</reference>
<keyword evidence="7" id="KW-0547">Nucleotide-binding</keyword>
<dbReference type="InterPro" id="IPR036890">
    <property type="entry name" value="HATPase_C_sf"/>
</dbReference>
<dbReference type="Gene3D" id="1.10.287.130">
    <property type="match status" value="1"/>
</dbReference>
<comment type="catalytic activity">
    <reaction evidence="1">
        <text>ATP + protein L-histidine = ADP + protein N-phospho-L-histidine.</text>
        <dbReference type="EC" id="2.7.13.3"/>
    </reaction>
</comment>
<dbReference type="SUPFAM" id="SSF47226">
    <property type="entry name" value="Histidine-containing phosphotransfer domain, HPT domain"/>
    <property type="match status" value="1"/>
</dbReference>
<feature type="domain" description="Histidine kinase" evidence="15">
    <location>
        <begin position="555"/>
        <end position="777"/>
    </location>
</feature>
<feature type="domain" description="Response regulatory" evidence="16">
    <location>
        <begin position="923"/>
        <end position="1037"/>
    </location>
</feature>
<feature type="transmembrane region" description="Helical" evidence="14">
    <location>
        <begin position="370"/>
        <end position="390"/>
    </location>
</feature>
<dbReference type="Proteomes" id="UP001430193">
    <property type="component" value="Unassembled WGS sequence"/>
</dbReference>
<dbReference type="SMART" id="SM00387">
    <property type="entry name" value="HATPase_c"/>
    <property type="match status" value="1"/>
</dbReference>
<gene>
    <name evidence="18" type="ORF">ISS99_02660</name>
</gene>